<keyword evidence="2" id="KW-0812">Transmembrane</keyword>
<keyword evidence="2" id="KW-0472">Membrane</keyword>
<sequence>MVNLQTLCEPKRMKMTETEVSGIESEKKHTQNDVHLNDWKLRLIGIPFFGILIPNVAGLFGNLSLTSFTYWMGYLYFVLLAYLIWQGNRYLLFRTRQRFTWFDKPMEKLVLLLINNIFYTAPLTVAWLCTWYLLAGFAKTDWNAVEMVVLINVICVLFVTHVYETVFLVKEKESETVKNEQLQRAKAEAELVALKNQVDPHFMFNSLNTLSYLVKSDSDKALIFTENLADIYRYILMQKDYALILLEDELAFTERYLSLLHLRFGNALIVRKGYSDLDTKKFLVPPTSVFVAFENAVKHNEISEKKPLLIVIDIRENRLIISNTIQKKGNIQDSTKIGLKNLDERFMLVTDSHIETTQTSDKFIVNLPLSPLATHESHTN</sequence>
<feature type="coiled-coil region" evidence="1">
    <location>
        <begin position="170"/>
        <end position="197"/>
    </location>
</feature>
<dbReference type="InterPro" id="IPR050640">
    <property type="entry name" value="Bact_2-comp_sensor_kinase"/>
</dbReference>
<evidence type="ECO:0000256" key="1">
    <source>
        <dbReference type="SAM" id="Coils"/>
    </source>
</evidence>
<dbReference type="STRING" id="692418.SAMN04488029_1113"/>
<evidence type="ECO:0000256" key="2">
    <source>
        <dbReference type="SAM" id="Phobius"/>
    </source>
</evidence>
<evidence type="ECO:0000259" key="3">
    <source>
        <dbReference type="Pfam" id="PF06580"/>
    </source>
</evidence>
<dbReference type="Pfam" id="PF06580">
    <property type="entry name" value="His_kinase"/>
    <property type="match status" value="1"/>
</dbReference>
<keyword evidence="4" id="KW-0418">Kinase</keyword>
<keyword evidence="1" id="KW-0175">Coiled coil</keyword>
<dbReference type="Proteomes" id="UP000192472">
    <property type="component" value="Unassembled WGS sequence"/>
</dbReference>
<organism evidence="4 5">
    <name type="scientific">Reichenbachiella faecimaris</name>
    <dbReference type="NCBI Taxonomy" id="692418"/>
    <lineage>
        <taxon>Bacteria</taxon>
        <taxon>Pseudomonadati</taxon>
        <taxon>Bacteroidota</taxon>
        <taxon>Cytophagia</taxon>
        <taxon>Cytophagales</taxon>
        <taxon>Reichenbachiellaceae</taxon>
        <taxon>Reichenbachiella</taxon>
    </lineage>
</organism>
<feature type="transmembrane region" description="Helical" evidence="2">
    <location>
        <begin position="43"/>
        <end position="62"/>
    </location>
</feature>
<dbReference type="InterPro" id="IPR010559">
    <property type="entry name" value="Sig_transdc_His_kin_internal"/>
</dbReference>
<dbReference type="GO" id="GO:0016020">
    <property type="term" value="C:membrane"/>
    <property type="evidence" value="ECO:0007669"/>
    <property type="project" value="InterPro"/>
</dbReference>
<feature type="transmembrane region" description="Helical" evidence="2">
    <location>
        <begin position="68"/>
        <end position="88"/>
    </location>
</feature>
<dbReference type="PANTHER" id="PTHR34220:SF7">
    <property type="entry name" value="SENSOR HISTIDINE KINASE YPDA"/>
    <property type="match status" value="1"/>
</dbReference>
<reference evidence="4 5" key="1">
    <citation type="submission" date="2017-04" db="EMBL/GenBank/DDBJ databases">
        <authorList>
            <person name="Afonso C.L."/>
            <person name="Miller P.J."/>
            <person name="Scott M.A."/>
            <person name="Spackman E."/>
            <person name="Goraichik I."/>
            <person name="Dimitrov K.M."/>
            <person name="Suarez D.L."/>
            <person name="Swayne D.E."/>
        </authorList>
    </citation>
    <scope>NUCLEOTIDE SEQUENCE [LARGE SCALE GENOMIC DNA]</scope>
    <source>
        <strain evidence="4 5">DSM 26133</strain>
    </source>
</reference>
<dbReference type="GO" id="GO:0000155">
    <property type="term" value="F:phosphorelay sensor kinase activity"/>
    <property type="evidence" value="ECO:0007669"/>
    <property type="project" value="InterPro"/>
</dbReference>
<gene>
    <name evidence="4" type="ORF">SAMN04488029_1113</name>
</gene>
<dbReference type="AlphaFoldDB" id="A0A1W2G8J8"/>
<accession>A0A1W2G8J8</accession>
<keyword evidence="2" id="KW-1133">Transmembrane helix</keyword>
<dbReference type="EMBL" id="FWYF01000001">
    <property type="protein sequence ID" value="SMD32762.1"/>
    <property type="molecule type" value="Genomic_DNA"/>
</dbReference>
<evidence type="ECO:0000313" key="5">
    <source>
        <dbReference type="Proteomes" id="UP000192472"/>
    </source>
</evidence>
<evidence type="ECO:0000313" key="4">
    <source>
        <dbReference type="EMBL" id="SMD32762.1"/>
    </source>
</evidence>
<protein>
    <submittedName>
        <fullName evidence="4">Histidine kinase</fullName>
    </submittedName>
</protein>
<keyword evidence="4" id="KW-0808">Transferase</keyword>
<feature type="transmembrane region" description="Helical" evidence="2">
    <location>
        <begin position="109"/>
        <end position="135"/>
    </location>
</feature>
<feature type="domain" description="Signal transduction histidine kinase internal region" evidence="3">
    <location>
        <begin position="189"/>
        <end position="268"/>
    </location>
</feature>
<feature type="transmembrane region" description="Helical" evidence="2">
    <location>
        <begin position="147"/>
        <end position="169"/>
    </location>
</feature>
<dbReference type="PANTHER" id="PTHR34220">
    <property type="entry name" value="SENSOR HISTIDINE KINASE YPDA"/>
    <property type="match status" value="1"/>
</dbReference>
<keyword evidence="5" id="KW-1185">Reference proteome</keyword>
<name>A0A1W2G8J8_REIFA</name>
<proteinExistence type="predicted"/>